<evidence type="ECO:0000313" key="2">
    <source>
        <dbReference type="Proteomes" id="UP000093053"/>
    </source>
</evidence>
<dbReference type="STRING" id="1586287.BBK82_13610"/>
<keyword evidence="2" id="KW-1185">Reference proteome</keyword>
<sequence>MSATQAVVMAVLGLLALGLGVLARRWWPEDDGPATDDEIDLPTGRHHLGLGHDIPVAELLTQAAEAGDPLRLNWPDKALDERGMVRPAYRDDLPTGFISQIRD</sequence>
<dbReference type="AlphaFoldDB" id="A0A1B2HGV2"/>
<name>A0A1B2HGV2_9PSEU</name>
<proteinExistence type="predicted"/>
<dbReference type="KEGG" id="led:BBK82_13610"/>
<reference evidence="1 2" key="1">
    <citation type="submission" date="2016-07" db="EMBL/GenBank/DDBJ databases">
        <title>Complete genome sequence of the Lentzea guizhouensis DHS C013.</title>
        <authorList>
            <person name="Cao C."/>
        </authorList>
    </citation>
    <scope>NUCLEOTIDE SEQUENCE [LARGE SCALE GENOMIC DNA]</scope>
    <source>
        <strain evidence="1 2">DHS C013</strain>
    </source>
</reference>
<accession>A0A1B2HGV2</accession>
<protein>
    <submittedName>
        <fullName evidence="1">Uncharacterized protein</fullName>
    </submittedName>
</protein>
<gene>
    <name evidence="1" type="ORF">BBK82_13610</name>
</gene>
<dbReference type="Proteomes" id="UP000093053">
    <property type="component" value="Chromosome"/>
</dbReference>
<dbReference type="RefSeq" id="WP_065915353.1">
    <property type="nucleotide sequence ID" value="NZ_CP016793.1"/>
</dbReference>
<organism evidence="1 2">
    <name type="scientific">Lentzea guizhouensis</name>
    <dbReference type="NCBI Taxonomy" id="1586287"/>
    <lineage>
        <taxon>Bacteria</taxon>
        <taxon>Bacillati</taxon>
        <taxon>Actinomycetota</taxon>
        <taxon>Actinomycetes</taxon>
        <taxon>Pseudonocardiales</taxon>
        <taxon>Pseudonocardiaceae</taxon>
        <taxon>Lentzea</taxon>
    </lineage>
</organism>
<dbReference type="EMBL" id="CP016793">
    <property type="protein sequence ID" value="ANZ36955.1"/>
    <property type="molecule type" value="Genomic_DNA"/>
</dbReference>
<evidence type="ECO:0000313" key="1">
    <source>
        <dbReference type="EMBL" id="ANZ36955.1"/>
    </source>
</evidence>